<evidence type="ECO:0000256" key="3">
    <source>
        <dbReference type="ARBA" id="ARBA00023014"/>
    </source>
</evidence>
<dbReference type="AlphaFoldDB" id="A0A9D1M4K9"/>
<dbReference type="InterPro" id="IPR027631">
    <property type="entry name" value="Mono_FeFe_hydrog"/>
</dbReference>
<dbReference type="Pfam" id="PF02906">
    <property type="entry name" value="Fe_hyd_lg_C"/>
    <property type="match status" value="1"/>
</dbReference>
<keyword evidence="1" id="KW-0479">Metal-binding</keyword>
<dbReference type="SUPFAM" id="SSF53920">
    <property type="entry name" value="Fe-only hydrogenase"/>
    <property type="match status" value="1"/>
</dbReference>
<dbReference type="InterPro" id="IPR050340">
    <property type="entry name" value="Cytosolic_Fe-S_CAF"/>
</dbReference>
<dbReference type="InterPro" id="IPR004108">
    <property type="entry name" value="Fe_hydrogenase_lsu_C"/>
</dbReference>
<dbReference type="PROSITE" id="PS00198">
    <property type="entry name" value="4FE4S_FER_1"/>
    <property type="match status" value="1"/>
</dbReference>
<feature type="domain" description="4Fe-4S ferredoxin-type" evidence="4">
    <location>
        <begin position="186"/>
        <end position="215"/>
    </location>
</feature>
<reference evidence="5" key="2">
    <citation type="journal article" date="2021" name="PeerJ">
        <title>Extensive microbial diversity within the chicken gut microbiome revealed by metagenomics and culture.</title>
        <authorList>
            <person name="Gilroy R."/>
            <person name="Ravi A."/>
            <person name="Getino M."/>
            <person name="Pursley I."/>
            <person name="Horton D.L."/>
            <person name="Alikhan N.F."/>
            <person name="Baker D."/>
            <person name="Gharbi K."/>
            <person name="Hall N."/>
            <person name="Watson M."/>
            <person name="Adriaenssens E.M."/>
            <person name="Foster-Nyarko E."/>
            <person name="Jarju S."/>
            <person name="Secka A."/>
            <person name="Antonio M."/>
            <person name="Oren A."/>
            <person name="Chaudhuri R.R."/>
            <person name="La Ragione R."/>
            <person name="Hildebrand F."/>
            <person name="Pallen M.J."/>
        </authorList>
    </citation>
    <scope>NUCLEOTIDE SEQUENCE</scope>
    <source>
        <strain evidence="5">ChiW3-316</strain>
    </source>
</reference>
<dbReference type="PROSITE" id="PS51379">
    <property type="entry name" value="4FE4S_FER_2"/>
    <property type="match status" value="2"/>
</dbReference>
<proteinExistence type="predicted"/>
<keyword evidence="3" id="KW-0411">Iron-sulfur</keyword>
<dbReference type="Gene3D" id="3.40.950.10">
    <property type="entry name" value="Fe-only Hydrogenase (Larger Subunit), Chain L, domain 3"/>
    <property type="match status" value="2"/>
</dbReference>
<dbReference type="InterPro" id="IPR057431">
    <property type="entry name" value="LdpA_Fe-S-bd"/>
</dbReference>
<protein>
    <submittedName>
        <fullName evidence="5">4Fe-4S binding protein</fullName>
    </submittedName>
</protein>
<accession>A0A9D1M4K9</accession>
<dbReference type="Proteomes" id="UP000824107">
    <property type="component" value="Unassembled WGS sequence"/>
</dbReference>
<dbReference type="GO" id="GO:0051536">
    <property type="term" value="F:iron-sulfur cluster binding"/>
    <property type="evidence" value="ECO:0007669"/>
    <property type="project" value="UniProtKB-KW"/>
</dbReference>
<dbReference type="Pfam" id="PF25160">
    <property type="entry name" value="LdpA_Fe-S-bd"/>
    <property type="match status" value="1"/>
</dbReference>
<dbReference type="EMBL" id="DVNC01000032">
    <property type="protein sequence ID" value="HIU53462.1"/>
    <property type="molecule type" value="Genomic_DNA"/>
</dbReference>
<evidence type="ECO:0000313" key="5">
    <source>
        <dbReference type="EMBL" id="HIU53462.1"/>
    </source>
</evidence>
<dbReference type="NCBIfam" id="TIGR04105">
    <property type="entry name" value="FeFe_hydrog_B1"/>
    <property type="match status" value="1"/>
</dbReference>
<feature type="domain" description="4Fe-4S ferredoxin-type" evidence="4">
    <location>
        <begin position="140"/>
        <end position="169"/>
    </location>
</feature>
<keyword evidence="2" id="KW-0408">Iron</keyword>
<evidence type="ECO:0000259" key="4">
    <source>
        <dbReference type="PROSITE" id="PS51379"/>
    </source>
</evidence>
<dbReference type="Gene3D" id="3.40.50.1780">
    <property type="match status" value="2"/>
</dbReference>
<organism evidence="5 6">
    <name type="scientific">Candidatus Scatocola faecipullorum</name>
    <dbReference type="NCBI Taxonomy" id="2840917"/>
    <lineage>
        <taxon>Bacteria</taxon>
        <taxon>Pseudomonadati</taxon>
        <taxon>Pseudomonadota</taxon>
        <taxon>Alphaproteobacteria</taxon>
        <taxon>Rhodospirillales</taxon>
        <taxon>Rhodospirillaceae</taxon>
        <taxon>Rhodospirillaceae incertae sedis</taxon>
        <taxon>Candidatus Scatocola</taxon>
    </lineage>
</organism>
<dbReference type="GO" id="GO:0046872">
    <property type="term" value="F:metal ion binding"/>
    <property type="evidence" value="ECO:0007669"/>
    <property type="project" value="UniProtKB-KW"/>
</dbReference>
<sequence>MLTPKNNLFPIRNDILARVAASFFADRFAHIDDVPAQVLPDGSQCYHCNIENDRDIVRQICMAVLGFSPADEEGSKRPLHDYAAQALKREKLEPSKISVINSACMACRKERYIVSDLCRACIARPCQVNCPKNAISFVNGKAFIDQDLCIKCGRCHDVCPYSAIIKNVIPCEDSCPVGAITKDQAGKEHIDPEKCISCGKCLKSCPFGAIVERSQMVDVLKAMHETDKQVIAMVAPAIIGQFGGTVNNLVGALKAAGFDDVIEVAVGADITTKNEAAEFIERMEEGKKFMTTSCCPAYYRAAQLHIPEIKEYVSSTKTPMYYTAELVKKEHPQSVAVFVGPCFAKRVEAETDPNVDYVLTFEEMNAIFSGANINVATAEPAEFTTVSCAQGRGFPLTGGVAGAVASLVEGKVDIRPEKIDGLSTENIKLLKRYATKGCECNMIEVMSCPGGCIAGPGCIAMPNKATIQVKNYTAQGEDLKTKA</sequence>
<dbReference type="PANTHER" id="PTHR11615">
    <property type="entry name" value="NITRATE, FORMATE, IRON DEHYDROGENASE"/>
    <property type="match status" value="1"/>
</dbReference>
<dbReference type="InterPro" id="IPR009016">
    <property type="entry name" value="Fe_hydrogenase"/>
</dbReference>
<dbReference type="InterPro" id="IPR017896">
    <property type="entry name" value="4Fe4S_Fe-S-bd"/>
</dbReference>
<dbReference type="Pfam" id="PF00037">
    <property type="entry name" value="Fer4"/>
    <property type="match status" value="1"/>
</dbReference>
<name>A0A9D1M4K9_9PROT</name>
<dbReference type="SUPFAM" id="SSF54862">
    <property type="entry name" value="4Fe-4S ferredoxins"/>
    <property type="match status" value="1"/>
</dbReference>
<evidence type="ECO:0000256" key="2">
    <source>
        <dbReference type="ARBA" id="ARBA00023004"/>
    </source>
</evidence>
<reference evidence="5" key="1">
    <citation type="submission" date="2020-10" db="EMBL/GenBank/DDBJ databases">
        <authorList>
            <person name="Gilroy R."/>
        </authorList>
    </citation>
    <scope>NUCLEOTIDE SEQUENCE</scope>
    <source>
        <strain evidence="5">ChiW3-316</strain>
    </source>
</reference>
<evidence type="ECO:0000256" key="1">
    <source>
        <dbReference type="ARBA" id="ARBA00022723"/>
    </source>
</evidence>
<evidence type="ECO:0000313" key="6">
    <source>
        <dbReference type="Proteomes" id="UP000824107"/>
    </source>
</evidence>
<gene>
    <name evidence="5" type="ORF">IAD20_05220</name>
</gene>
<dbReference type="InterPro" id="IPR017900">
    <property type="entry name" value="4Fe4S_Fe_S_CS"/>
</dbReference>
<comment type="caution">
    <text evidence="5">The sequence shown here is derived from an EMBL/GenBank/DDBJ whole genome shotgun (WGS) entry which is preliminary data.</text>
</comment>
<dbReference type="Gene3D" id="3.30.70.20">
    <property type="match status" value="2"/>
</dbReference>